<sequence>MGRRQDGQGRGDGNANENQVPHSPHLSQNMDSISQNYQASGSSIVPLVPYSPDSSTESYHPSSMSSIPSQNMDKTGTQTYDDGVRQLITNVLRQLISKHSPLSWGQNLFDLNLSRYVNEDLVDVEYVEDDQAVQVTDCIRLTRHPCCDTE</sequence>
<keyword evidence="2" id="KW-1185">Reference proteome</keyword>
<dbReference type="EMBL" id="CM042032">
    <property type="protein sequence ID" value="KAI3776760.1"/>
    <property type="molecule type" value="Genomic_DNA"/>
</dbReference>
<organism evidence="1 2">
    <name type="scientific">Smallanthus sonchifolius</name>
    <dbReference type="NCBI Taxonomy" id="185202"/>
    <lineage>
        <taxon>Eukaryota</taxon>
        <taxon>Viridiplantae</taxon>
        <taxon>Streptophyta</taxon>
        <taxon>Embryophyta</taxon>
        <taxon>Tracheophyta</taxon>
        <taxon>Spermatophyta</taxon>
        <taxon>Magnoliopsida</taxon>
        <taxon>eudicotyledons</taxon>
        <taxon>Gunneridae</taxon>
        <taxon>Pentapetalae</taxon>
        <taxon>asterids</taxon>
        <taxon>campanulids</taxon>
        <taxon>Asterales</taxon>
        <taxon>Asteraceae</taxon>
        <taxon>Asteroideae</taxon>
        <taxon>Heliantheae alliance</taxon>
        <taxon>Millerieae</taxon>
        <taxon>Smallanthus</taxon>
    </lineage>
</organism>
<dbReference type="Proteomes" id="UP001056120">
    <property type="component" value="Linkage Group LG15"/>
</dbReference>
<gene>
    <name evidence="1" type="ORF">L1987_46549</name>
</gene>
<reference evidence="1 2" key="2">
    <citation type="journal article" date="2022" name="Mol. Ecol. Resour.">
        <title>The genomes of chicory, endive, great burdock and yacon provide insights into Asteraceae paleo-polyploidization history and plant inulin production.</title>
        <authorList>
            <person name="Fan W."/>
            <person name="Wang S."/>
            <person name="Wang H."/>
            <person name="Wang A."/>
            <person name="Jiang F."/>
            <person name="Liu H."/>
            <person name="Zhao H."/>
            <person name="Xu D."/>
            <person name="Zhang Y."/>
        </authorList>
    </citation>
    <scope>NUCLEOTIDE SEQUENCE [LARGE SCALE GENOMIC DNA]</scope>
    <source>
        <strain evidence="2">cv. Yunnan</strain>
        <tissue evidence="1">Leaves</tissue>
    </source>
</reference>
<evidence type="ECO:0000313" key="1">
    <source>
        <dbReference type="EMBL" id="KAI3776760.1"/>
    </source>
</evidence>
<accession>A0ACB9G059</accession>
<proteinExistence type="predicted"/>
<evidence type="ECO:0000313" key="2">
    <source>
        <dbReference type="Proteomes" id="UP001056120"/>
    </source>
</evidence>
<name>A0ACB9G059_9ASTR</name>
<reference evidence="2" key="1">
    <citation type="journal article" date="2022" name="Mol. Ecol. Resour.">
        <title>The genomes of chicory, endive, great burdock and yacon provide insights into Asteraceae palaeo-polyploidization history and plant inulin production.</title>
        <authorList>
            <person name="Fan W."/>
            <person name="Wang S."/>
            <person name="Wang H."/>
            <person name="Wang A."/>
            <person name="Jiang F."/>
            <person name="Liu H."/>
            <person name="Zhao H."/>
            <person name="Xu D."/>
            <person name="Zhang Y."/>
        </authorList>
    </citation>
    <scope>NUCLEOTIDE SEQUENCE [LARGE SCALE GENOMIC DNA]</scope>
    <source>
        <strain evidence="2">cv. Yunnan</strain>
    </source>
</reference>
<protein>
    <submittedName>
        <fullName evidence="1">Uncharacterized protein</fullName>
    </submittedName>
</protein>
<comment type="caution">
    <text evidence="1">The sequence shown here is derived from an EMBL/GenBank/DDBJ whole genome shotgun (WGS) entry which is preliminary data.</text>
</comment>